<dbReference type="Gene3D" id="1.25.40.10">
    <property type="entry name" value="Tetratricopeptide repeat domain"/>
    <property type="match status" value="1"/>
</dbReference>
<keyword evidence="3" id="KW-0998">Cell outer membrane</keyword>
<proteinExistence type="predicted"/>
<dbReference type="InterPro" id="IPR011990">
    <property type="entry name" value="TPR-like_helical_dom_sf"/>
</dbReference>
<feature type="region of interest" description="Disordered" evidence="5">
    <location>
        <begin position="1"/>
        <end position="25"/>
    </location>
</feature>
<dbReference type="SUPFAM" id="SSF48452">
    <property type="entry name" value="TPR-like"/>
    <property type="match status" value="1"/>
</dbReference>
<dbReference type="Gene3D" id="3.30.1330.60">
    <property type="entry name" value="OmpA-like domain"/>
    <property type="match status" value="1"/>
</dbReference>
<feature type="compositionally biased region" description="Basic and acidic residues" evidence="5">
    <location>
        <begin position="13"/>
        <end position="25"/>
    </location>
</feature>
<gene>
    <name evidence="7" type="ORF">GCM10023092_09020</name>
</gene>
<feature type="region of interest" description="Disordered" evidence="5">
    <location>
        <begin position="629"/>
        <end position="712"/>
    </location>
</feature>
<dbReference type="Pfam" id="PF00691">
    <property type="entry name" value="OmpA"/>
    <property type="match status" value="1"/>
</dbReference>
<feature type="compositionally biased region" description="Polar residues" evidence="5">
    <location>
        <begin position="1"/>
        <end position="10"/>
    </location>
</feature>
<evidence type="ECO:0000313" key="8">
    <source>
        <dbReference type="Proteomes" id="UP001501410"/>
    </source>
</evidence>
<dbReference type="InterPro" id="IPR050330">
    <property type="entry name" value="Bact_OuterMem_StrucFunc"/>
</dbReference>
<feature type="compositionally biased region" description="Acidic residues" evidence="5">
    <location>
        <begin position="692"/>
        <end position="702"/>
    </location>
</feature>
<evidence type="ECO:0000256" key="2">
    <source>
        <dbReference type="ARBA" id="ARBA00023136"/>
    </source>
</evidence>
<comment type="subcellular location">
    <subcellularLocation>
        <location evidence="1">Cell outer membrane</location>
    </subcellularLocation>
</comment>
<dbReference type="InterPro" id="IPR036737">
    <property type="entry name" value="OmpA-like_sf"/>
</dbReference>
<evidence type="ECO:0000256" key="4">
    <source>
        <dbReference type="PROSITE-ProRule" id="PRU00473"/>
    </source>
</evidence>
<name>A0ABP8MJD8_9BACT</name>
<keyword evidence="8" id="KW-1185">Reference proteome</keyword>
<dbReference type="CDD" id="cd07185">
    <property type="entry name" value="OmpA_C-like"/>
    <property type="match status" value="1"/>
</dbReference>
<sequence length="712" mass="80716">MVASQPNAQAQDMAKEKYRNKANDPVKDLPYDKKLKWADNLYKEGSYFNAMEYYKQLKQEQPRLPYLSYQLAECCYATRDYVQGAGYYQEAYAAGKTLYPEAKFKEAVMLKMSGKFDDAIIAFNQFITDNPKTFKKAKKRAKIEIDGCVMAKNSINAPQPFTLKNAGPNVNSAYTESAPYPLGDTGLLYSSMRQNQVVQVDRRNSEAYMSRFMVSTKQKFVDDVDSFQWALDFKDGDFNNPRAHIGNGCYSPGGDRFYFTRCQEEDSMRVICKIFVSKFEKNKWGRPTELGEGINEEGSNTHPCIAKVGKKEILFFSSNRKLQSRGGYDIWYSVYDPVKGTYRRPQNVGKQINTDQDEQTPYYDNRVNKLYFASNGWVSMGGFDIFSADGGPSRYTNLTNLGYPINTSADEIYYIKDPVGKPDAYVVSNRIGSYALKNPTCCDDIWRIQSEPKLRAVGKVVYRKTGELATESVVKMLDETGDMKTFDSPDGNFAFNTARGHNYVITADKSGYVSSRLNVNTNEVKRTDPDDDVEVTIYLDEIEKNIPFEVHNIYYDFDKATLRPESVASLDTLVNFMKDNPSLSVEIYSFTDGKGDNSYNQKLSRDRAQSVLEYLKNNGIAEDRMAAKAMGKDMPAAPNRTAEGKDNPEGRQLNRRTQFRIVKDDSKRRILFDSSKPGNIDDQQNLKVGEDNSPEEPGDSESDAIKPGSRVQ</sequence>
<feature type="domain" description="OmpA-like" evidence="6">
    <location>
        <begin position="542"/>
        <end position="665"/>
    </location>
</feature>
<evidence type="ECO:0000313" key="7">
    <source>
        <dbReference type="EMBL" id="GAA4451408.1"/>
    </source>
</evidence>
<dbReference type="PRINTS" id="PR01021">
    <property type="entry name" value="OMPADOMAIN"/>
</dbReference>
<dbReference type="SUPFAM" id="SSF103088">
    <property type="entry name" value="OmpA-like"/>
    <property type="match status" value="1"/>
</dbReference>
<evidence type="ECO:0000256" key="5">
    <source>
        <dbReference type="SAM" id="MobiDB-lite"/>
    </source>
</evidence>
<feature type="compositionally biased region" description="Basic and acidic residues" evidence="5">
    <location>
        <begin position="661"/>
        <end position="671"/>
    </location>
</feature>
<comment type="caution">
    <text evidence="7">The sequence shown here is derived from an EMBL/GenBank/DDBJ whole genome shotgun (WGS) entry which is preliminary data.</text>
</comment>
<dbReference type="EMBL" id="BAABEZ010000004">
    <property type="protein sequence ID" value="GAA4451408.1"/>
    <property type="molecule type" value="Genomic_DNA"/>
</dbReference>
<evidence type="ECO:0000259" key="6">
    <source>
        <dbReference type="PROSITE" id="PS51123"/>
    </source>
</evidence>
<organism evidence="7 8">
    <name type="scientific">Rurimicrobium arvi</name>
    <dbReference type="NCBI Taxonomy" id="2049916"/>
    <lineage>
        <taxon>Bacteria</taxon>
        <taxon>Pseudomonadati</taxon>
        <taxon>Bacteroidota</taxon>
        <taxon>Chitinophagia</taxon>
        <taxon>Chitinophagales</taxon>
        <taxon>Chitinophagaceae</taxon>
        <taxon>Rurimicrobium</taxon>
    </lineage>
</organism>
<evidence type="ECO:0000256" key="1">
    <source>
        <dbReference type="ARBA" id="ARBA00004442"/>
    </source>
</evidence>
<dbReference type="PROSITE" id="PS51123">
    <property type="entry name" value="OMPA_2"/>
    <property type="match status" value="1"/>
</dbReference>
<dbReference type="PANTHER" id="PTHR30329">
    <property type="entry name" value="STATOR ELEMENT OF FLAGELLAR MOTOR COMPLEX"/>
    <property type="match status" value="1"/>
</dbReference>
<keyword evidence="2 4" id="KW-0472">Membrane</keyword>
<evidence type="ECO:0000256" key="3">
    <source>
        <dbReference type="ARBA" id="ARBA00023237"/>
    </source>
</evidence>
<dbReference type="PANTHER" id="PTHR30329:SF21">
    <property type="entry name" value="LIPOPROTEIN YIAD-RELATED"/>
    <property type="match status" value="1"/>
</dbReference>
<protein>
    <submittedName>
        <fullName evidence="7">OmpA family protein</fullName>
    </submittedName>
</protein>
<accession>A0ABP8MJD8</accession>
<dbReference type="InterPro" id="IPR006664">
    <property type="entry name" value="OMP_bac"/>
</dbReference>
<reference evidence="8" key="1">
    <citation type="journal article" date="2019" name="Int. J. Syst. Evol. Microbiol.">
        <title>The Global Catalogue of Microorganisms (GCM) 10K type strain sequencing project: providing services to taxonomists for standard genome sequencing and annotation.</title>
        <authorList>
            <consortium name="The Broad Institute Genomics Platform"/>
            <consortium name="The Broad Institute Genome Sequencing Center for Infectious Disease"/>
            <person name="Wu L."/>
            <person name="Ma J."/>
        </authorList>
    </citation>
    <scope>NUCLEOTIDE SEQUENCE [LARGE SCALE GENOMIC DNA]</scope>
    <source>
        <strain evidence="8">JCM 31921</strain>
    </source>
</reference>
<dbReference type="InterPro" id="IPR006665">
    <property type="entry name" value="OmpA-like"/>
</dbReference>
<dbReference type="Proteomes" id="UP001501410">
    <property type="component" value="Unassembled WGS sequence"/>
</dbReference>